<dbReference type="AlphaFoldDB" id="A0A9E2F1E9"/>
<proteinExistence type="predicted"/>
<dbReference type="InterPro" id="IPR012454">
    <property type="entry name" value="DUF1659"/>
</dbReference>
<comment type="caution">
    <text evidence="2">The sequence shown here is derived from an EMBL/GenBank/DDBJ whole genome shotgun (WGS) entry which is preliminary data.</text>
</comment>
<evidence type="ECO:0000313" key="3">
    <source>
        <dbReference type="Proteomes" id="UP000811545"/>
    </source>
</evidence>
<sequence length="74" mass="8249">MAFESVEQVNRLTLSFERGVNETGGVILKRESLNIRADATDEDANEVADTLAALVEDSLYEKRRNSVFVFVDLA</sequence>
<evidence type="ECO:0000259" key="1">
    <source>
        <dbReference type="Pfam" id="PF07872"/>
    </source>
</evidence>
<accession>A0A9E2F1E9</accession>
<gene>
    <name evidence="2" type="ORF">DDT42_01250</name>
</gene>
<dbReference type="EMBL" id="QLTW01000084">
    <property type="protein sequence ID" value="MBT9145379.1"/>
    <property type="molecule type" value="Genomic_DNA"/>
</dbReference>
<reference evidence="2 3" key="1">
    <citation type="journal article" date="2021" name="bioRxiv">
        <title>Unique metabolic strategies in Hadean analogues reveal hints for primordial physiology.</title>
        <authorList>
            <person name="Nobu M.K."/>
            <person name="Nakai R."/>
            <person name="Tamazawa S."/>
            <person name="Mori H."/>
            <person name="Toyoda A."/>
            <person name="Ijiri A."/>
            <person name="Suzuki S."/>
            <person name="Kurokawa K."/>
            <person name="Kamagata Y."/>
            <person name="Tamaki H."/>
        </authorList>
    </citation>
    <scope>NUCLEOTIDE SEQUENCE [LARGE SCALE GENOMIC DNA]</scope>
    <source>
        <strain evidence="2">BS525</strain>
    </source>
</reference>
<organism evidence="2 3">
    <name type="scientific">Psychracetigena formicireducens</name>
    <dbReference type="NCBI Taxonomy" id="2986056"/>
    <lineage>
        <taxon>Bacteria</taxon>
        <taxon>Bacillati</taxon>
        <taxon>Candidatus Lithacetigenota</taxon>
        <taxon>Candidatus Psychracetigena</taxon>
    </lineage>
</organism>
<feature type="domain" description="DUF1659" evidence="1">
    <location>
        <begin position="5"/>
        <end position="67"/>
    </location>
</feature>
<dbReference type="Proteomes" id="UP000811545">
    <property type="component" value="Unassembled WGS sequence"/>
</dbReference>
<name>A0A9E2F1E9_PSYF1</name>
<dbReference type="Pfam" id="PF07872">
    <property type="entry name" value="DUF1659"/>
    <property type="match status" value="1"/>
</dbReference>
<evidence type="ECO:0000313" key="2">
    <source>
        <dbReference type="EMBL" id="MBT9145379.1"/>
    </source>
</evidence>
<protein>
    <recommendedName>
        <fullName evidence="1">DUF1659 domain-containing protein</fullName>
    </recommendedName>
</protein>